<dbReference type="Pfam" id="PF04398">
    <property type="entry name" value="DUF538"/>
    <property type="match status" value="1"/>
</dbReference>
<keyword evidence="1" id="KW-0732">Signal</keyword>
<keyword evidence="3" id="KW-1185">Reference proteome</keyword>
<evidence type="ECO:0000313" key="3">
    <source>
        <dbReference type="Proteomes" id="UP001187192"/>
    </source>
</evidence>
<dbReference type="InterPro" id="IPR036758">
    <property type="entry name" value="At5g01610-like"/>
</dbReference>
<dbReference type="Gramene" id="FCD_00008396-RA">
    <property type="protein sequence ID" value="FCD_00008396-RA:cds"/>
    <property type="gene ID" value="FCD_00008396"/>
</dbReference>
<dbReference type="PANTHER" id="PTHR31676">
    <property type="entry name" value="T31J12.3 PROTEIN-RELATED"/>
    <property type="match status" value="1"/>
</dbReference>
<comment type="caution">
    <text evidence="2">The sequence shown here is derived from an EMBL/GenBank/DDBJ whole genome shotgun (WGS) entry which is preliminary data.</text>
</comment>
<dbReference type="Proteomes" id="UP001187192">
    <property type="component" value="Unassembled WGS sequence"/>
</dbReference>
<dbReference type="Gene3D" id="2.30.240.10">
    <property type="entry name" value="At5g01610-like"/>
    <property type="match status" value="1"/>
</dbReference>
<dbReference type="InterPro" id="IPR007493">
    <property type="entry name" value="DUF538"/>
</dbReference>
<sequence>MGFFSFKQNLILSLTIFFSLFTKSLASQISVYQVLNDYDFPSGILPKGVENYDLDVSTGEFAAYFSGSCSFSLEDSYQLYYEPAIRGHISKGRLQSLKGVSVKLFWFWVNIVEVRRAGNDLEFSVGFAGAGFPVDNFEESPQCGCGLNCNFGVSSF</sequence>
<proteinExistence type="predicted"/>
<organism evidence="2 3">
    <name type="scientific">Ficus carica</name>
    <name type="common">Common fig</name>
    <dbReference type="NCBI Taxonomy" id="3494"/>
    <lineage>
        <taxon>Eukaryota</taxon>
        <taxon>Viridiplantae</taxon>
        <taxon>Streptophyta</taxon>
        <taxon>Embryophyta</taxon>
        <taxon>Tracheophyta</taxon>
        <taxon>Spermatophyta</taxon>
        <taxon>Magnoliopsida</taxon>
        <taxon>eudicotyledons</taxon>
        <taxon>Gunneridae</taxon>
        <taxon>Pentapetalae</taxon>
        <taxon>rosids</taxon>
        <taxon>fabids</taxon>
        <taxon>Rosales</taxon>
        <taxon>Moraceae</taxon>
        <taxon>Ficeae</taxon>
        <taxon>Ficus</taxon>
    </lineage>
</organism>
<reference evidence="2" key="1">
    <citation type="submission" date="2023-07" db="EMBL/GenBank/DDBJ databases">
        <title>draft genome sequence of fig (Ficus carica).</title>
        <authorList>
            <person name="Takahashi T."/>
            <person name="Nishimura K."/>
        </authorList>
    </citation>
    <scope>NUCLEOTIDE SEQUENCE</scope>
</reference>
<feature type="signal peptide" evidence="1">
    <location>
        <begin position="1"/>
        <end position="26"/>
    </location>
</feature>
<gene>
    <name evidence="2" type="ORF">TIFTF001_013141</name>
</gene>
<dbReference type="EMBL" id="BTGU01000017">
    <property type="protein sequence ID" value="GMN43930.1"/>
    <property type="molecule type" value="Genomic_DNA"/>
</dbReference>
<dbReference type="PANTHER" id="PTHR31676:SF76">
    <property type="entry name" value="OS05G0362300 PROTEIN"/>
    <property type="match status" value="1"/>
</dbReference>
<dbReference type="AlphaFoldDB" id="A0AA88D4B4"/>
<name>A0AA88D4B4_FICCA</name>
<evidence type="ECO:0008006" key="4">
    <source>
        <dbReference type="Google" id="ProtNLM"/>
    </source>
</evidence>
<dbReference type="SUPFAM" id="SSF141562">
    <property type="entry name" value="At5g01610-like"/>
    <property type="match status" value="1"/>
</dbReference>
<evidence type="ECO:0000313" key="2">
    <source>
        <dbReference type="EMBL" id="GMN43930.1"/>
    </source>
</evidence>
<evidence type="ECO:0000256" key="1">
    <source>
        <dbReference type="SAM" id="SignalP"/>
    </source>
</evidence>
<accession>A0AA88D4B4</accession>
<protein>
    <recommendedName>
        <fullName evidence="4">DUF538 family protein</fullName>
    </recommendedName>
</protein>
<feature type="chain" id="PRO_5041693746" description="DUF538 family protein" evidence="1">
    <location>
        <begin position="27"/>
        <end position="156"/>
    </location>
</feature>